<keyword evidence="7" id="KW-1185">Reference proteome</keyword>
<dbReference type="EMBL" id="VYVN01000005">
    <property type="protein sequence ID" value="KAA9241098.1"/>
    <property type="molecule type" value="Genomic_DNA"/>
</dbReference>
<dbReference type="CDD" id="cd03230">
    <property type="entry name" value="ABC_DR_subfamily_A"/>
    <property type="match status" value="1"/>
</dbReference>
<gene>
    <name evidence="6" type="ORF">F6I34_03150</name>
</gene>
<evidence type="ECO:0000256" key="1">
    <source>
        <dbReference type="ARBA" id="ARBA00005417"/>
    </source>
</evidence>
<organism evidence="6 7">
    <name type="scientific">Aerococcus tenax</name>
    <dbReference type="NCBI Taxonomy" id="3078812"/>
    <lineage>
        <taxon>Bacteria</taxon>
        <taxon>Bacillati</taxon>
        <taxon>Bacillota</taxon>
        <taxon>Bacilli</taxon>
        <taxon>Lactobacillales</taxon>
        <taxon>Aerococcaceae</taxon>
        <taxon>Aerococcus</taxon>
    </lineage>
</organism>
<dbReference type="PANTHER" id="PTHR42711:SF5">
    <property type="entry name" value="ABC TRANSPORTER ATP-BINDING PROTEIN NATA"/>
    <property type="match status" value="1"/>
</dbReference>
<comment type="caution">
    <text evidence="6">The sequence shown here is derived from an EMBL/GenBank/DDBJ whole genome shotgun (WGS) entry which is preliminary data.</text>
</comment>
<dbReference type="InterPro" id="IPR003439">
    <property type="entry name" value="ABC_transporter-like_ATP-bd"/>
</dbReference>
<dbReference type="InterPro" id="IPR027417">
    <property type="entry name" value="P-loop_NTPase"/>
</dbReference>
<proteinExistence type="inferred from homology"/>
<protein>
    <submittedName>
        <fullName evidence="6">ATP-binding cassette domain-containing protein</fullName>
    </submittedName>
</protein>
<dbReference type="AlphaFoldDB" id="A0A5N1BLI4"/>
<feature type="domain" description="ABC transporter" evidence="5">
    <location>
        <begin position="2"/>
        <end position="227"/>
    </location>
</feature>
<reference evidence="7" key="1">
    <citation type="submission" date="2019-09" db="EMBL/GenBank/DDBJ databases">
        <title>Draft genome sequence assemblies of isolates from the urinary tract.</title>
        <authorList>
            <person name="Mores C.R."/>
            <person name="Putonti C."/>
            <person name="Wolfe A.J."/>
        </authorList>
    </citation>
    <scope>NUCLEOTIDE SEQUENCE [LARGE SCALE GENOMIC DNA]</scope>
    <source>
        <strain evidence="7">UMB8614</strain>
    </source>
</reference>
<dbReference type="RefSeq" id="WP_111822101.1">
    <property type="nucleotide sequence ID" value="NZ_QMGY01000003.1"/>
</dbReference>
<name>A0A5N1BLI4_9LACT</name>
<dbReference type="PROSITE" id="PS50893">
    <property type="entry name" value="ABC_TRANSPORTER_2"/>
    <property type="match status" value="1"/>
</dbReference>
<dbReference type="PANTHER" id="PTHR42711">
    <property type="entry name" value="ABC TRANSPORTER ATP-BINDING PROTEIN"/>
    <property type="match status" value="1"/>
</dbReference>
<dbReference type="GO" id="GO:0016887">
    <property type="term" value="F:ATP hydrolysis activity"/>
    <property type="evidence" value="ECO:0007669"/>
    <property type="project" value="InterPro"/>
</dbReference>
<dbReference type="PROSITE" id="PS00211">
    <property type="entry name" value="ABC_TRANSPORTER_1"/>
    <property type="match status" value="1"/>
</dbReference>
<dbReference type="GO" id="GO:0005524">
    <property type="term" value="F:ATP binding"/>
    <property type="evidence" value="ECO:0007669"/>
    <property type="project" value="UniProtKB-KW"/>
</dbReference>
<comment type="similarity">
    <text evidence="1">Belongs to the ABC transporter superfamily.</text>
</comment>
<evidence type="ECO:0000256" key="2">
    <source>
        <dbReference type="ARBA" id="ARBA00022448"/>
    </source>
</evidence>
<dbReference type="SUPFAM" id="SSF52540">
    <property type="entry name" value="P-loop containing nucleoside triphosphate hydrolases"/>
    <property type="match status" value="1"/>
</dbReference>
<evidence type="ECO:0000259" key="5">
    <source>
        <dbReference type="PROSITE" id="PS50893"/>
    </source>
</evidence>
<dbReference type="InterPro" id="IPR050763">
    <property type="entry name" value="ABC_transporter_ATP-binding"/>
</dbReference>
<dbReference type="InterPro" id="IPR017871">
    <property type="entry name" value="ABC_transporter-like_CS"/>
</dbReference>
<dbReference type="Gene3D" id="3.40.50.300">
    <property type="entry name" value="P-loop containing nucleotide triphosphate hydrolases"/>
    <property type="match status" value="1"/>
</dbReference>
<dbReference type="InterPro" id="IPR003593">
    <property type="entry name" value="AAA+_ATPase"/>
</dbReference>
<keyword evidence="4 6" id="KW-0067">ATP-binding</keyword>
<keyword evidence="3" id="KW-0547">Nucleotide-binding</keyword>
<evidence type="ECO:0000256" key="4">
    <source>
        <dbReference type="ARBA" id="ARBA00022840"/>
    </source>
</evidence>
<evidence type="ECO:0000313" key="6">
    <source>
        <dbReference type="EMBL" id="KAA9241098.1"/>
    </source>
</evidence>
<accession>A0A5N1BLI4</accession>
<evidence type="ECO:0000313" key="7">
    <source>
        <dbReference type="Proteomes" id="UP000326476"/>
    </source>
</evidence>
<dbReference type="Proteomes" id="UP000326476">
    <property type="component" value="Unassembled WGS sequence"/>
</dbReference>
<dbReference type="Pfam" id="PF00005">
    <property type="entry name" value="ABC_tran"/>
    <property type="match status" value="1"/>
</dbReference>
<evidence type="ECO:0000256" key="3">
    <source>
        <dbReference type="ARBA" id="ARBA00022741"/>
    </source>
</evidence>
<dbReference type="SMART" id="SM00382">
    <property type="entry name" value="AAA"/>
    <property type="match status" value="1"/>
</dbReference>
<keyword evidence="2" id="KW-0813">Transport</keyword>
<sequence length="289" mass="32682">MIKIDHVTKSFDHHKGIFDISLEVEDGQVMGFIGPNGAGKSTTIRHLMGFLKADKGTLTINGLDCWREADQVKEGLGYLPGEIVFPSGLSAHDFLAMQREIHRHQDTRLAEDLIDRFQLNMAIPIHKMSKGMKQKLALVACFMCDPDIIILDEPSTGLDPLMQEELIQLLREEKAKGKTIFLSSHVLEEIERIADEICIIKEGRIVKKLDIAQLHAEMKEFLKVTLKDDKPLAPVLAGIEDLGQQTYRIPLEGDYNALLRELAQHDIADLRGQAVTLRELFQKYYREGD</sequence>